<feature type="active site" description="Proton donor/acceptor" evidence="3">
    <location>
        <position position="93"/>
    </location>
</feature>
<dbReference type="SUPFAM" id="SSF53254">
    <property type="entry name" value="Phosphoglycerate mutase-like"/>
    <property type="match status" value="1"/>
</dbReference>
<organism evidence="5 6">
    <name type="scientific">Collinsella tanakaei</name>
    <dbReference type="NCBI Taxonomy" id="626935"/>
    <lineage>
        <taxon>Bacteria</taxon>
        <taxon>Bacillati</taxon>
        <taxon>Actinomycetota</taxon>
        <taxon>Coriobacteriia</taxon>
        <taxon>Coriobacteriales</taxon>
        <taxon>Coriobacteriaceae</taxon>
        <taxon>Collinsella</taxon>
    </lineage>
</organism>
<dbReference type="PANTHER" id="PTHR48100">
    <property type="entry name" value="BROAD-SPECIFICITY PHOSPHATASE YOR283W-RELATED"/>
    <property type="match status" value="1"/>
</dbReference>
<dbReference type="InterPro" id="IPR001345">
    <property type="entry name" value="PG/BPGM_mutase_AS"/>
</dbReference>
<dbReference type="SMART" id="SM00855">
    <property type="entry name" value="PGAM"/>
    <property type="match status" value="1"/>
</dbReference>
<dbReference type="RefSeq" id="WP_117680213.1">
    <property type="nucleotide sequence ID" value="NZ_QSRJ01000013.1"/>
</dbReference>
<dbReference type="EMBL" id="QSRJ01000013">
    <property type="protein sequence ID" value="RGL08070.1"/>
    <property type="molecule type" value="Genomic_DNA"/>
</dbReference>
<evidence type="ECO:0000256" key="4">
    <source>
        <dbReference type="PIRSR" id="PIRSR613078-2"/>
    </source>
</evidence>
<evidence type="ECO:0000256" key="3">
    <source>
        <dbReference type="PIRSR" id="PIRSR613078-1"/>
    </source>
</evidence>
<protein>
    <submittedName>
        <fullName evidence="5">Histidine phosphatase family protein</fullName>
    </submittedName>
</protein>
<dbReference type="InterPro" id="IPR050275">
    <property type="entry name" value="PGM_Phosphatase"/>
</dbReference>
<sequence>MVSTKQRLLYLVRHGETQSNARGVLQGALDSPLTRRGRQQALDVAAALRARNVLPALMLASPQCRAQTTLEIIREALPALKGVPARIEPCLAEMNYGTCQGVPLASLPFDPWMPKDGAARFGGETGQEVQRRALGGLLGVMDKAPGSVLAVSHGTVMSHLLEALEPGGEAPLAIENGCILVLSYNQTARSLALIESVAVPCR</sequence>
<accession>A0A3E4QPF9</accession>
<dbReference type="InterPro" id="IPR013078">
    <property type="entry name" value="His_Pase_superF_clade-1"/>
</dbReference>
<dbReference type="PROSITE" id="PS00175">
    <property type="entry name" value="PG_MUTASE"/>
    <property type="match status" value="1"/>
</dbReference>
<feature type="binding site" evidence="4">
    <location>
        <begin position="13"/>
        <end position="20"/>
    </location>
    <ligand>
        <name>substrate</name>
    </ligand>
</feature>
<dbReference type="Pfam" id="PF00300">
    <property type="entry name" value="His_Phos_1"/>
    <property type="match status" value="1"/>
</dbReference>
<dbReference type="InterPro" id="IPR029033">
    <property type="entry name" value="His_PPase_superfam"/>
</dbReference>
<evidence type="ECO:0000256" key="2">
    <source>
        <dbReference type="ARBA" id="ARBA00023235"/>
    </source>
</evidence>
<proteinExistence type="predicted"/>
<comment type="caution">
    <text evidence="5">The sequence shown here is derived from an EMBL/GenBank/DDBJ whole genome shotgun (WGS) entry which is preliminary data.</text>
</comment>
<dbReference type="CDD" id="cd07067">
    <property type="entry name" value="HP_PGM_like"/>
    <property type="match status" value="1"/>
</dbReference>
<dbReference type="Proteomes" id="UP000260943">
    <property type="component" value="Unassembled WGS sequence"/>
</dbReference>
<feature type="binding site" evidence="4">
    <location>
        <begin position="93"/>
        <end position="96"/>
    </location>
    <ligand>
        <name>substrate</name>
    </ligand>
</feature>
<evidence type="ECO:0000256" key="1">
    <source>
        <dbReference type="ARBA" id="ARBA00023152"/>
    </source>
</evidence>
<dbReference type="PANTHER" id="PTHR48100:SF1">
    <property type="entry name" value="HISTIDINE PHOSPHATASE FAMILY PROTEIN-RELATED"/>
    <property type="match status" value="1"/>
</dbReference>
<keyword evidence="1" id="KW-0324">Glycolysis</keyword>
<dbReference type="Gene3D" id="3.40.50.1240">
    <property type="entry name" value="Phosphoglycerate mutase-like"/>
    <property type="match status" value="1"/>
</dbReference>
<feature type="active site" description="Tele-phosphohistidine intermediate" evidence="3">
    <location>
        <position position="14"/>
    </location>
</feature>
<feature type="binding site" evidence="4">
    <location>
        <position position="65"/>
    </location>
    <ligand>
        <name>substrate</name>
    </ligand>
</feature>
<dbReference type="GO" id="GO:0005737">
    <property type="term" value="C:cytoplasm"/>
    <property type="evidence" value="ECO:0007669"/>
    <property type="project" value="TreeGrafter"/>
</dbReference>
<dbReference type="GO" id="GO:0016791">
    <property type="term" value="F:phosphatase activity"/>
    <property type="evidence" value="ECO:0007669"/>
    <property type="project" value="TreeGrafter"/>
</dbReference>
<evidence type="ECO:0000313" key="6">
    <source>
        <dbReference type="Proteomes" id="UP000260943"/>
    </source>
</evidence>
<reference evidence="5 6" key="1">
    <citation type="submission" date="2018-08" db="EMBL/GenBank/DDBJ databases">
        <title>A genome reference for cultivated species of the human gut microbiota.</title>
        <authorList>
            <person name="Zou Y."/>
            <person name="Xue W."/>
            <person name="Luo G."/>
        </authorList>
    </citation>
    <scope>NUCLEOTIDE SEQUENCE [LARGE SCALE GENOMIC DNA]</scope>
    <source>
        <strain evidence="5 6">TF08-14</strain>
    </source>
</reference>
<gene>
    <name evidence="5" type="ORF">DXC81_09715</name>
</gene>
<evidence type="ECO:0000313" key="5">
    <source>
        <dbReference type="EMBL" id="RGL08070.1"/>
    </source>
</evidence>
<name>A0A3E4QPF9_9ACTN</name>
<keyword evidence="2" id="KW-0413">Isomerase</keyword>
<dbReference type="AlphaFoldDB" id="A0A3E4QPF9"/>